<evidence type="ECO:0000313" key="3">
    <source>
        <dbReference type="Proteomes" id="UP000591131"/>
    </source>
</evidence>
<organism evidence="2 3">
    <name type="scientific">Perkinsus chesapeaki</name>
    <name type="common">Clam parasite</name>
    <name type="synonym">Perkinsus andrewsi</name>
    <dbReference type="NCBI Taxonomy" id="330153"/>
    <lineage>
        <taxon>Eukaryota</taxon>
        <taxon>Sar</taxon>
        <taxon>Alveolata</taxon>
        <taxon>Perkinsozoa</taxon>
        <taxon>Perkinsea</taxon>
        <taxon>Perkinsida</taxon>
        <taxon>Perkinsidae</taxon>
        <taxon>Perkinsus</taxon>
    </lineage>
</organism>
<feature type="chain" id="PRO_5029808563" evidence="1">
    <location>
        <begin position="17"/>
        <end position="151"/>
    </location>
</feature>
<comment type="caution">
    <text evidence="2">The sequence shown here is derived from an EMBL/GenBank/DDBJ whole genome shotgun (WGS) entry which is preliminary data.</text>
</comment>
<gene>
    <name evidence="2" type="ORF">FOL47_010162</name>
</gene>
<proteinExistence type="predicted"/>
<dbReference type="Proteomes" id="UP000591131">
    <property type="component" value="Unassembled WGS sequence"/>
</dbReference>
<keyword evidence="1" id="KW-0732">Signal</keyword>
<sequence length="151" mass="16825">MSLCVLALHLAASGSADPTIFGFQVGEDVPRTLTVLCPQYGYWCLFNLPPLRKQFRKIKVRSTYTKESSDLTFVLQWNPDARKAYTGAVRNDSIFLNMKPDGFGYISFNEDGDEVWVGTSDSEGGWANTPGLDPEEAKRLCDQLGCLYSIL</sequence>
<evidence type="ECO:0000256" key="1">
    <source>
        <dbReference type="SAM" id="SignalP"/>
    </source>
</evidence>
<name>A0A7J6L382_PERCH</name>
<reference evidence="2 3" key="1">
    <citation type="submission" date="2020-04" db="EMBL/GenBank/DDBJ databases">
        <title>Perkinsus chesapeaki whole genome sequence.</title>
        <authorList>
            <person name="Bogema D.R."/>
        </authorList>
    </citation>
    <scope>NUCLEOTIDE SEQUENCE [LARGE SCALE GENOMIC DNA]</scope>
    <source>
        <strain evidence="2">ATCC PRA-425</strain>
    </source>
</reference>
<feature type="signal peptide" evidence="1">
    <location>
        <begin position="1"/>
        <end position="16"/>
    </location>
</feature>
<evidence type="ECO:0000313" key="2">
    <source>
        <dbReference type="EMBL" id="KAF4654063.1"/>
    </source>
</evidence>
<keyword evidence="3" id="KW-1185">Reference proteome</keyword>
<protein>
    <submittedName>
        <fullName evidence="2">Uncharacterized protein</fullName>
    </submittedName>
</protein>
<accession>A0A7J6L382</accession>
<dbReference type="EMBL" id="JAAPAO010000764">
    <property type="protein sequence ID" value="KAF4654063.1"/>
    <property type="molecule type" value="Genomic_DNA"/>
</dbReference>
<dbReference type="AlphaFoldDB" id="A0A7J6L382"/>